<evidence type="ECO:0000256" key="1">
    <source>
        <dbReference type="SAM" id="Phobius"/>
    </source>
</evidence>
<dbReference type="AlphaFoldDB" id="A0AB73Q1Q7"/>
<comment type="caution">
    <text evidence="2">The sequence shown here is derived from an EMBL/GenBank/DDBJ whole genome shotgun (WGS) entry which is preliminary data.</text>
</comment>
<name>A0AB73Q1Q7_ENTFC</name>
<proteinExistence type="predicted"/>
<sequence length="199" mass="23261">MKRNFFQFTFNVSFLFLFVSILCFSLNVVFNLTNPSNEIADVNLVLFNKNFGTTIITYIHRMAILTSSTALSLIIVEVISRIRKDSLLNYAKSIYQTFRMRYFLRQYHSTPTETTGNPKGNHYNPILKSFNHAVSKCVVDIRKEKTIVLLKVPNTQQAQKLLEERIESIQKEITSRHPHYYFSAPNRIGNKLWFIGTRR</sequence>
<keyword evidence="1" id="KW-0472">Membrane</keyword>
<evidence type="ECO:0000313" key="3">
    <source>
        <dbReference type="Proteomes" id="UP000194737"/>
    </source>
</evidence>
<reference evidence="2 3" key="1">
    <citation type="submission" date="2017-05" db="EMBL/GenBank/DDBJ databases">
        <title>The Genome Sequence of Enterococcus faecium 6F2_DIV0138.</title>
        <authorList>
            <consortium name="The Broad Institute Genomics Platform"/>
            <consortium name="The Broad Institute Genomic Center for Infectious Diseases"/>
            <person name="Earl A."/>
            <person name="Manson A."/>
            <person name="Schwartman J."/>
            <person name="Gilmore M."/>
            <person name="Abouelleil A."/>
            <person name="Cao P."/>
            <person name="Chapman S."/>
            <person name="Cusick C."/>
            <person name="Shea T."/>
            <person name="Young S."/>
            <person name="Neafsey D."/>
            <person name="Nusbaum C."/>
            <person name="Birren B."/>
        </authorList>
    </citation>
    <scope>NUCLEOTIDE SEQUENCE [LARGE SCALE GENOMIC DNA]</scope>
    <source>
        <strain evidence="2 3">6F2_DIV0138</strain>
    </source>
</reference>
<dbReference type="RefSeq" id="WP_086324319.1">
    <property type="nucleotide sequence ID" value="NZ_NGLB01000001.1"/>
</dbReference>
<dbReference type="Proteomes" id="UP000194737">
    <property type="component" value="Unassembled WGS sequence"/>
</dbReference>
<feature type="transmembrane region" description="Helical" evidence="1">
    <location>
        <begin position="55"/>
        <end position="76"/>
    </location>
</feature>
<organism evidence="2 3">
    <name type="scientific">Enterococcus faecium</name>
    <name type="common">Streptococcus faecium</name>
    <dbReference type="NCBI Taxonomy" id="1352"/>
    <lineage>
        <taxon>Bacteria</taxon>
        <taxon>Bacillati</taxon>
        <taxon>Bacillota</taxon>
        <taxon>Bacilli</taxon>
        <taxon>Lactobacillales</taxon>
        <taxon>Enterococcaceae</taxon>
        <taxon>Enterococcus</taxon>
    </lineage>
</organism>
<protein>
    <submittedName>
        <fullName evidence="2">Uncharacterized protein</fullName>
    </submittedName>
</protein>
<gene>
    <name evidence="2" type="ORF">A5804_000063</name>
</gene>
<accession>A0AB73Q1Q7</accession>
<keyword evidence="1" id="KW-1133">Transmembrane helix</keyword>
<evidence type="ECO:0000313" key="2">
    <source>
        <dbReference type="EMBL" id="OTN98580.1"/>
    </source>
</evidence>
<keyword evidence="1" id="KW-0812">Transmembrane</keyword>
<dbReference type="EMBL" id="NGLB01000001">
    <property type="protein sequence ID" value="OTN98580.1"/>
    <property type="molecule type" value="Genomic_DNA"/>
</dbReference>